<evidence type="ECO:0000256" key="6">
    <source>
        <dbReference type="ARBA" id="ARBA00023034"/>
    </source>
</evidence>
<organism evidence="12 13">
    <name type="scientific">Clydaea vesicula</name>
    <dbReference type="NCBI Taxonomy" id="447962"/>
    <lineage>
        <taxon>Eukaryota</taxon>
        <taxon>Fungi</taxon>
        <taxon>Fungi incertae sedis</taxon>
        <taxon>Chytridiomycota</taxon>
        <taxon>Chytridiomycota incertae sedis</taxon>
        <taxon>Chytridiomycetes</taxon>
        <taxon>Lobulomycetales</taxon>
        <taxon>Lobulomycetaceae</taxon>
        <taxon>Clydaea</taxon>
    </lineage>
</organism>
<dbReference type="InterPro" id="IPR020040">
    <property type="entry name" value="Ribosomal_uL6_a/b-dom"/>
</dbReference>
<comment type="caution">
    <text evidence="12">The sequence shown here is derived from an EMBL/GenBank/DDBJ whole genome shotgun (WGS) entry which is preliminary data.</text>
</comment>
<evidence type="ECO:0000259" key="10">
    <source>
        <dbReference type="Pfam" id="PF00347"/>
    </source>
</evidence>
<dbReference type="Pfam" id="PF00347">
    <property type="entry name" value="Ribosomal_L6"/>
    <property type="match status" value="1"/>
</dbReference>
<dbReference type="GO" id="GO:0006412">
    <property type="term" value="P:translation"/>
    <property type="evidence" value="ECO:0007669"/>
    <property type="project" value="InterPro"/>
</dbReference>
<evidence type="ECO:0000256" key="3">
    <source>
        <dbReference type="ARBA" id="ARBA00020977"/>
    </source>
</evidence>
<dbReference type="Proteomes" id="UP001211065">
    <property type="component" value="Unassembled WGS sequence"/>
</dbReference>
<keyword evidence="5" id="KW-0653">Protein transport</keyword>
<dbReference type="GO" id="GO:0007030">
    <property type="term" value="P:Golgi organization"/>
    <property type="evidence" value="ECO:0007669"/>
    <property type="project" value="InterPro"/>
</dbReference>
<dbReference type="AlphaFoldDB" id="A0AAD5U0F4"/>
<evidence type="ECO:0000256" key="5">
    <source>
        <dbReference type="ARBA" id="ARBA00022927"/>
    </source>
</evidence>
<evidence type="ECO:0000256" key="9">
    <source>
        <dbReference type="RuleBase" id="RU003869"/>
    </source>
</evidence>
<proteinExistence type="inferred from homology"/>
<dbReference type="PANTHER" id="PTHR12961">
    <property type="entry name" value="CONSERVED OLIGOMERIC GOLGI COMPLEX COMPONENT 2"/>
    <property type="match status" value="1"/>
</dbReference>
<dbReference type="GO" id="GO:0015031">
    <property type="term" value="P:protein transport"/>
    <property type="evidence" value="ECO:0007669"/>
    <property type="project" value="UniProtKB-KW"/>
</dbReference>
<dbReference type="GO" id="GO:0019843">
    <property type="term" value="F:rRNA binding"/>
    <property type="evidence" value="ECO:0007669"/>
    <property type="project" value="InterPro"/>
</dbReference>
<feature type="domain" description="Large ribosomal subunit protein uL6 alpha-beta" evidence="10">
    <location>
        <begin position="125"/>
        <end position="195"/>
    </location>
</feature>
<evidence type="ECO:0000256" key="1">
    <source>
        <dbReference type="ARBA" id="ARBA00004395"/>
    </source>
</evidence>
<dbReference type="InterPro" id="IPR009316">
    <property type="entry name" value="COG2"/>
</dbReference>
<dbReference type="InterPro" id="IPR024602">
    <property type="entry name" value="COG_su2_N"/>
</dbReference>
<dbReference type="GO" id="GO:0000139">
    <property type="term" value="C:Golgi membrane"/>
    <property type="evidence" value="ECO:0007669"/>
    <property type="project" value="UniProtKB-SubCell"/>
</dbReference>
<gene>
    <name evidence="12" type="ORF">HK099_005970</name>
</gene>
<dbReference type="PRINTS" id="PR00059">
    <property type="entry name" value="RIBOSOMALL6"/>
</dbReference>
<evidence type="ECO:0000256" key="8">
    <source>
        <dbReference type="ARBA" id="ARBA00031344"/>
    </source>
</evidence>
<dbReference type="GO" id="GO:0017119">
    <property type="term" value="C:Golgi transport complex"/>
    <property type="evidence" value="ECO:0007669"/>
    <property type="project" value="TreeGrafter"/>
</dbReference>
<evidence type="ECO:0000256" key="2">
    <source>
        <dbReference type="ARBA" id="ARBA00007603"/>
    </source>
</evidence>
<accession>A0AAD5U0F4</accession>
<comment type="subcellular location">
    <subcellularLocation>
        <location evidence="1">Golgi apparatus membrane</location>
        <topology evidence="1">Peripheral membrane protein</topology>
    </subcellularLocation>
</comment>
<dbReference type="EMBL" id="JADGJW010000490">
    <property type="protein sequence ID" value="KAJ3216228.1"/>
    <property type="molecule type" value="Genomic_DNA"/>
</dbReference>
<dbReference type="GO" id="GO:0005840">
    <property type="term" value="C:ribosome"/>
    <property type="evidence" value="ECO:0007669"/>
    <property type="project" value="UniProtKB-KW"/>
</dbReference>
<evidence type="ECO:0000313" key="13">
    <source>
        <dbReference type="Proteomes" id="UP001211065"/>
    </source>
</evidence>
<evidence type="ECO:0000256" key="7">
    <source>
        <dbReference type="ARBA" id="ARBA00023136"/>
    </source>
</evidence>
<dbReference type="GO" id="GO:0006891">
    <property type="term" value="P:intra-Golgi vesicle-mediated transport"/>
    <property type="evidence" value="ECO:0007669"/>
    <property type="project" value="TreeGrafter"/>
</dbReference>
<dbReference type="SUPFAM" id="SSF56053">
    <property type="entry name" value="Ribosomal protein L6"/>
    <property type="match status" value="2"/>
</dbReference>
<keyword evidence="6" id="KW-0333">Golgi apparatus</keyword>
<keyword evidence="13" id="KW-1185">Reference proteome</keyword>
<keyword evidence="9" id="KW-0689">Ribosomal protein</keyword>
<name>A0AAD5U0F4_9FUNG</name>
<keyword evidence="4" id="KW-0813">Transport</keyword>
<keyword evidence="9" id="KW-0687">Ribonucleoprotein</keyword>
<reference evidence="12" key="1">
    <citation type="submission" date="2020-05" db="EMBL/GenBank/DDBJ databases">
        <title>Phylogenomic resolution of chytrid fungi.</title>
        <authorList>
            <person name="Stajich J.E."/>
            <person name="Amses K."/>
            <person name="Simmons R."/>
            <person name="Seto K."/>
            <person name="Myers J."/>
            <person name="Bonds A."/>
            <person name="Quandt C.A."/>
            <person name="Barry K."/>
            <person name="Liu P."/>
            <person name="Grigoriev I."/>
            <person name="Longcore J.E."/>
            <person name="James T.Y."/>
        </authorList>
    </citation>
    <scope>NUCLEOTIDE SEQUENCE</scope>
    <source>
        <strain evidence="12">JEL0476</strain>
    </source>
</reference>
<dbReference type="GO" id="GO:0003735">
    <property type="term" value="F:structural constituent of ribosome"/>
    <property type="evidence" value="ECO:0007669"/>
    <property type="project" value="InterPro"/>
</dbReference>
<dbReference type="InterPro" id="IPR019906">
    <property type="entry name" value="Ribosomal_uL6_bac-type"/>
</dbReference>
<comment type="similarity">
    <text evidence="9">Belongs to the universal ribosomal protein uL6 family.</text>
</comment>
<sequence length="726" mass="84305">MISIFQSRSFHNTVMRLSYVGKRPLKFDSEVSLKIIPYKPTDSFPRSINQVEIKGPKGVLYQPIEPYVNLSFPKPPKNSSKLICKVSVKDSSVLVQKQMWGTTQRLLQNKIEGVTEGFLLPLRLVGVGYRAQLEDGKLNLKLGFAQPVILDIPEGVSVQVPVPQKIILNSIDWPKVTQFAASIRKWRKPEPYNQKEFSSSSFLAARRNIPLEILVDLINNDYADFIQISTRLVGLDKILTNINQALAIFKSDIKSVELDFIVWPLYWRGSWESKILNLFVGNNESVTKVENLIENSLRESESLEDSLIDGKLVERGKEYPFVKNREWRINKVKDTLSNSLSNALKSAFIMVSLNPNDQTALDSINQLLRTYLLVDQVKHAEEAFSEVLVLPFVKKTDKSDPSKNPPSKLELVYKNFIDYTEKSLYKVINCSRKSFRGTSYDFAVDCLFKNFVDHLTKNLSEIFNPGQPQKFQKYYIQTTKFLSNFEKIFFRKEQQCVNFRASAVYIEFLKKWQIQIYFQIVSRKINEIFKTAEDEETFYLSNLKLRLLDLFKNQISLVTAHKSTELHKILEENFNQSLDKMMENLEVLNSRRKHSFGFQSFSRELPTEGSYFIPQIFQPLENFQRILNEKFNDNKENLVFCNGFFKEISSVLIMDVSSNFIKTVKKILKQTKSSEDYLRSATTFEDTMSKNFAISLATFNLNLEINEEYKDFFEEYNLERSFEDVS</sequence>
<feature type="domain" description="Conserved oligomeric Golgi complex subunit 2 N-terminal" evidence="11">
    <location>
        <begin position="212"/>
        <end position="242"/>
    </location>
</feature>
<dbReference type="GO" id="GO:1990904">
    <property type="term" value="C:ribonucleoprotein complex"/>
    <property type="evidence" value="ECO:0007669"/>
    <property type="project" value="UniProtKB-KW"/>
</dbReference>
<dbReference type="PANTHER" id="PTHR12961:SF0">
    <property type="entry name" value="CONSERVED OLIGOMERIC GOLGI COMPLEX SUBUNIT 2"/>
    <property type="match status" value="1"/>
</dbReference>
<dbReference type="InterPro" id="IPR036789">
    <property type="entry name" value="Ribosomal_uL6-like_a/b-dom_sf"/>
</dbReference>
<evidence type="ECO:0000259" key="11">
    <source>
        <dbReference type="Pfam" id="PF06148"/>
    </source>
</evidence>
<dbReference type="Pfam" id="PF06148">
    <property type="entry name" value="COG2_N"/>
    <property type="match status" value="1"/>
</dbReference>
<evidence type="ECO:0000256" key="4">
    <source>
        <dbReference type="ARBA" id="ARBA00022448"/>
    </source>
</evidence>
<keyword evidence="7" id="KW-0472">Membrane</keyword>
<dbReference type="Gene3D" id="3.90.930.12">
    <property type="entry name" value="Ribosomal protein L6, alpha-beta domain"/>
    <property type="match status" value="2"/>
</dbReference>
<evidence type="ECO:0000313" key="12">
    <source>
        <dbReference type="EMBL" id="KAJ3216228.1"/>
    </source>
</evidence>
<comment type="similarity">
    <text evidence="2">Belongs to the COG2 family.</text>
</comment>
<protein>
    <recommendedName>
        <fullName evidence="3">Conserved oligomeric Golgi complex subunit 2</fullName>
    </recommendedName>
    <alternativeName>
        <fullName evidence="8">Component of oligomeric Golgi complex 2</fullName>
    </alternativeName>
</protein>